<evidence type="ECO:0000256" key="3">
    <source>
        <dbReference type="ARBA" id="ARBA00022840"/>
    </source>
</evidence>
<gene>
    <name evidence="5" type="primary">pxpB</name>
    <name evidence="5" type="ORF">EOD41_20225</name>
</gene>
<dbReference type="OrthoDB" id="9778567at2"/>
<protein>
    <submittedName>
        <fullName evidence="5">5-oxoprolinase subunit PxpB</fullName>
        <ecNumber evidence="5">3.5.2.9</ecNumber>
    </submittedName>
</protein>
<dbReference type="InterPro" id="IPR003833">
    <property type="entry name" value="CT_C_D"/>
</dbReference>
<dbReference type="PANTHER" id="PTHR34698:SF2">
    <property type="entry name" value="5-OXOPROLINASE SUBUNIT B"/>
    <property type="match status" value="1"/>
</dbReference>
<evidence type="ECO:0000313" key="5">
    <source>
        <dbReference type="EMBL" id="RVT96496.1"/>
    </source>
</evidence>
<reference evidence="5 6" key="1">
    <citation type="submission" date="2019-01" db="EMBL/GenBank/DDBJ databases">
        <authorList>
            <person name="Chen W.-M."/>
        </authorList>
    </citation>
    <scope>NUCLEOTIDE SEQUENCE [LARGE SCALE GENOMIC DNA]</scope>
    <source>
        <strain evidence="5 6">YBJ-36</strain>
    </source>
</reference>
<dbReference type="PANTHER" id="PTHR34698">
    <property type="entry name" value="5-OXOPROLINASE SUBUNIT B"/>
    <property type="match status" value="1"/>
</dbReference>
<keyword evidence="2 5" id="KW-0378">Hydrolase</keyword>
<accession>A0A437MFR9</accession>
<dbReference type="RefSeq" id="WP_127708565.1">
    <property type="nucleotide sequence ID" value="NZ_SACK01000016.1"/>
</dbReference>
<sequence length="237" mass="26675">MDSFNIYQLNENAVTIEFGKVISEDRLQTITAFNHKLQQHPFPGFVASVPAYCTLTVHFDYLQVSRWVPQKVKCFEKVNNYLTELYGTLTNVNISYNKPAIEIPVCYNAEFGTDIDTVSQITGIPVDEVIKIHTSKIYMVHMIGFIPGFAYLGGMDKRLNVPRKAKVNTAVPAGAVGIAGEQTGIYPFKTPGGWQIIGCTPIEMFDINRAQSSYLKAGDRIKFKSVIKQEFEQYSRQ</sequence>
<dbReference type="NCBIfam" id="TIGR00370">
    <property type="entry name" value="5-oxoprolinase subunit PxpB"/>
    <property type="match status" value="1"/>
</dbReference>
<evidence type="ECO:0000256" key="1">
    <source>
        <dbReference type="ARBA" id="ARBA00022741"/>
    </source>
</evidence>
<dbReference type="EMBL" id="SACK01000016">
    <property type="protein sequence ID" value="RVT96496.1"/>
    <property type="molecule type" value="Genomic_DNA"/>
</dbReference>
<dbReference type="Gene3D" id="3.30.1360.40">
    <property type="match status" value="1"/>
</dbReference>
<dbReference type="AlphaFoldDB" id="A0A437MFR9"/>
<dbReference type="Gene3D" id="2.40.100.10">
    <property type="entry name" value="Cyclophilin-like"/>
    <property type="match status" value="1"/>
</dbReference>
<comment type="caution">
    <text evidence="5">The sequence shown here is derived from an EMBL/GenBank/DDBJ whole genome shotgun (WGS) entry which is preliminary data.</text>
</comment>
<keyword evidence="6" id="KW-1185">Reference proteome</keyword>
<dbReference type="SMART" id="SM00796">
    <property type="entry name" value="AHS1"/>
    <property type="match status" value="1"/>
</dbReference>
<dbReference type="Pfam" id="PF02682">
    <property type="entry name" value="CT_C_D"/>
    <property type="match status" value="1"/>
</dbReference>
<keyword evidence="3" id="KW-0067">ATP-binding</keyword>
<dbReference type="InterPro" id="IPR010016">
    <property type="entry name" value="PxpB"/>
</dbReference>
<dbReference type="GO" id="GO:0017168">
    <property type="term" value="F:5-oxoprolinase (ATP-hydrolyzing) activity"/>
    <property type="evidence" value="ECO:0007669"/>
    <property type="project" value="UniProtKB-EC"/>
</dbReference>
<dbReference type="Proteomes" id="UP000282759">
    <property type="component" value="Unassembled WGS sequence"/>
</dbReference>
<organism evidence="5 6">
    <name type="scientific">Mucilaginibacter limnophilus</name>
    <dbReference type="NCBI Taxonomy" id="1932778"/>
    <lineage>
        <taxon>Bacteria</taxon>
        <taxon>Pseudomonadati</taxon>
        <taxon>Bacteroidota</taxon>
        <taxon>Sphingobacteriia</taxon>
        <taxon>Sphingobacteriales</taxon>
        <taxon>Sphingobacteriaceae</taxon>
        <taxon>Mucilaginibacter</taxon>
    </lineage>
</organism>
<proteinExistence type="predicted"/>
<name>A0A437MFR9_9SPHI</name>
<dbReference type="InterPro" id="IPR029000">
    <property type="entry name" value="Cyclophilin-like_dom_sf"/>
</dbReference>
<dbReference type="SUPFAM" id="SSF160467">
    <property type="entry name" value="PH0987 N-terminal domain-like"/>
    <property type="match status" value="1"/>
</dbReference>
<evidence type="ECO:0000259" key="4">
    <source>
        <dbReference type="SMART" id="SM00796"/>
    </source>
</evidence>
<dbReference type="EC" id="3.5.2.9" evidence="5"/>
<evidence type="ECO:0000313" key="6">
    <source>
        <dbReference type="Proteomes" id="UP000282759"/>
    </source>
</evidence>
<dbReference type="SUPFAM" id="SSF50891">
    <property type="entry name" value="Cyclophilin-like"/>
    <property type="match status" value="1"/>
</dbReference>
<feature type="domain" description="Carboxyltransferase" evidence="4">
    <location>
        <begin position="4"/>
        <end position="215"/>
    </location>
</feature>
<evidence type="ECO:0000256" key="2">
    <source>
        <dbReference type="ARBA" id="ARBA00022801"/>
    </source>
</evidence>
<dbReference type="GO" id="GO:0005524">
    <property type="term" value="F:ATP binding"/>
    <property type="evidence" value="ECO:0007669"/>
    <property type="project" value="UniProtKB-KW"/>
</dbReference>
<keyword evidence="1" id="KW-0547">Nucleotide-binding</keyword>